<protein>
    <submittedName>
        <fullName evidence="9">MFS transporter</fullName>
    </submittedName>
</protein>
<feature type="transmembrane region" description="Helical" evidence="7">
    <location>
        <begin position="364"/>
        <end position="383"/>
    </location>
</feature>
<keyword evidence="10" id="KW-1185">Reference proteome</keyword>
<dbReference type="Pfam" id="PF07690">
    <property type="entry name" value="MFS_1"/>
    <property type="match status" value="1"/>
</dbReference>
<dbReference type="Gene3D" id="1.20.1720.10">
    <property type="entry name" value="Multidrug resistance protein D"/>
    <property type="match status" value="1"/>
</dbReference>
<feature type="transmembrane region" description="Helical" evidence="7">
    <location>
        <begin position="271"/>
        <end position="296"/>
    </location>
</feature>
<dbReference type="InterPro" id="IPR011701">
    <property type="entry name" value="MFS"/>
</dbReference>
<evidence type="ECO:0000256" key="2">
    <source>
        <dbReference type="ARBA" id="ARBA00022692"/>
    </source>
</evidence>
<sequence>MSESSVPASEPDPRRWGGLAVLSLALFLVVTGNIALAVAMREVASETGATSSELQWMLDAYPLTMAALLFAFGALGDKIGRRAALLWGMAGFGVFSVLGGLGDSPEHLIAARTGLGIAGALIMPATLGLVRMIFPEEERSRALALWSASAGLGLAFGPMLGGALVEVWGWEAAFYLNVPVVVVLFVAAIPLLPATRDRDTGKLDPLGALLSCLTLGSLVFGFIEGPSKGWTSVEVLGAWALSLIALVLFIVTERRVAEPMVDLNWFSNRHFAAGAGFAVLALTVSIGMIYLITLHAQQFSGQGPLDTGLRLLPAGIGILLAVPVGERIYHRVGARWAIVPGLLLGAAGAYALSTVDLSSTDTPVIVAGVLVGLGTGLAIPSMTDSVMSNAPKERSGVAGGAFDASIEVGASLGIAVFGSVLTSVYASELPDALMAELPPEARDIAEDSLGGATILAQQAPPEVAGQMLEAARSAFIDGMNASSLTIVCLAGLTAVLGLFLIPGRSGHPTPRQTDPEGQPGNGAGMTRAS</sequence>
<name>A0ABU2MZ77_9ACTN</name>
<feature type="transmembrane region" description="Helical" evidence="7">
    <location>
        <begin position="206"/>
        <end position="223"/>
    </location>
</feature>
<evidence type="ECO:0000256" key="3">
    <source>
        <dbReference type="ARBA" id="ARBA00022989"/>
    </source>
</evidence>
<proteinExistence type="predicted"/>
<feature type="transmembrane region" description="Helical" evidence="7">
    <location>
        <begin position="83"/>
        <end position="102"/>
    </location>
</feature>
<dbReference type="PANTHER" id="PTHR42718">
    <property type="entry name" value="MAJOR FACILITATOR SUPERFAMILY MULTIDRUG TRANSPORTER MFSC"/>
    <property type="match status" value="1"/>
</dbReference>
<organism evidence="9 10">
    <name type="scientific">Streptomyces litchfieldiae</name>
    <dbReference type="NCBI Taxonomy" id="3075543"/>
    <lineage>
        <taxon>Bacteria</taxon>
        <taxon>Bacillati</taxon>
        <taxon>Actinomycetota</taxon>
        <taxon>Actinomycetes</taxon>
        <taxon>Kitasatosporales</taxon>
        <taxon>Streptomycetaceae</taxon>
        <taxon>Streptomyces</taxon>
    </lineage>
</organism>
<keyword evidence="4 7" id="KW-0472">Membrane</keyword>
<evidence type="ECO:0000313" key="10">
    <source>
        <dbReference type="Proteomes" id="UP001183246"/>
    </source>
</evidence>
<evidence type="ECO:0000256" key="5">
    <source>
        <dbReference type="ARBA" id="ARBA00023251"/>
    </source>
</evidence>
<evidence type="ECO:0000313" key="9">
    <source>
        <dbReference type="EMBL" id="MDT0346924.1"/>
    </source>
</evidence>
<feature type="domain" description="Major facilitator superfamily (MFS) profile" evidence="8">
    <location>
        <begin position="18"/>
        <end position="505"/>
    </location>
</feature>
<dbReference type="InterPro" id="IPR020846">
    <property type="entry name" value="MFS_dom"/>
</dbReference>
<dbReference type="InterPro" id="IPR036259">
    <property type="entry name" value="MFS_trans_sf"/>
</dbReference>
<feature type="transmembrane region" description="Helical" evidence="7">
    <location>
        <begin position="308"/>
        <end position="325"/>
    </location>
</feature>
<evidence type="ECO:0000259" key="8">
    <source>
        <dbReference type="PROSITE" id="PS50850"/>
    </source>
</evidence>
<evidence type="ECO:0000256" key="4">
    <source>
        <dbReference type="ARBA" id="ARBA00023136"/>
    </source>
</evidence>
<dbReference type="PANTHER" id="PTHR42718:SF42">
    <property type="entry name" value="EXPORT PROTEIN"/>
    <property type="match status" value="1"/>
</dbReference>
<feature type="transmembrane region" description="Helical" evidence="7">
    <location>
        <begin position="229"/>
        <end position="251"/>
    </location>
</feature>
<keyword evidence="3 7" id="KW-1133">Transmembrane helix</keyword>
<gene>
    <name evidence="9" type="ORF">RM590_30730</name>
</gene>
<dbReference type="Proteomes" id="UP001183246">
    <property type="component" value="Unassembled WGS sequence"/>
</dbReference>
<reference evidence="10" key="1">
    <citation type="submission" date="2023-07" db="EMBL/GenBank/DDBJ databases">
        <title>30 novel species of actinomycetes from the DSMZ collection.</title>
        <authorList>
            <person name="Nouioui I."/>
        </authorList>
    </citation>
    <scope>NUCLEOTIDE SEQUENCE [LARGE SCALE GENOMIC DNA]</scope>
    <source>
        <strain evidence="10">DSM 44938</strain>
    </source>
</reference>
<accession>A0ABU2MZ77</accession>
<dbReference type="SUPFAM" id="SSF103473">
    <property type="entry name" value="MFS general substrate transporter"/>
    <property type="match status" value="1"/>
</dbReference>
<feature type="transmembrane region" description="Helical" evidence="7">
    <location>
        <begin position="404"/>
        <end position="426"/>
    </location>
</feature>
<feature type="transmembrane region" description="Helical" evidence="7">
    <location>
        <begin position="332"/>
        <end position="352"/>
    </location>
</feature>
<keyword evidence="2 7" id="KW-0812">Transmembrane</keyword>
<feature type="transmembrane region" description="Helical" evidence="7">
    <location>
        <begin position="142"/>
        <end position="160"/>
    </location>
</feature>
<keyword evidence="5" id="KW-0046">Antibiotic resistance</keyword>
<evidence type="ECO:0000256" key="7">
    <source>
        <dbReference type="SAM" id="Phobius"/>
    </source>
</evidence>
<dbReference type="PROSITE" id="PS50850">
    <property type="entry name" value="MFS"/>
    <property type="match status" value="1"/>
</dbReference>
<dbReference type="Gene3D" id="1.20.1250.20">
    <property type="entry name" value="MFS general substrate transporter like domains"/>
    <property type="match status" value="1"/>
</dbReference>
<feature type="transmembrane region" description="Helical" evidence="7">
    <location>
        <begin position="60"/>
        <end position="76"/>
    </location>
</feature>
<comment type="subcellular location">
    <subcellularLocation>
        <location evidence="1">Cell membrane</location>
        <topology evidence="1">Multi-pass membrane protein</topology>
    </subcellularLocation>
</comment>
<dbReference type="EMBL" id="JAVREL010000025">
    <property type="protein sequence ID" value="MDT0346924.1"/>
    <property type="molecule type" value="Genomic_DNA"/>
</dbReference>
<dbReference type="CDD" id="cd17321">
    <property type="entry name" value="MFS_MMR_MDR_like"/>
    <property type="match status" value="1"/>
</dbReference>
<dbReference type="RefSeq" id="WP_311708050.1">
    <property type="nucleotide sequence ID" value="NZ_JAVREL010000025.1"/>
</dbReference>
<comment type="caution">
    <text evidence="9">The sequence shown here is derived from an EMBL/GenBank/DDBJ whole genome shotgun (WGS) entry which is preliminary data.</text>
</comment>
<feature type="transmembrane region" description="Helical" evidence="7">
    <location>
        <begin position="108"/>
        <end position="130"/>
    </location>
</feature>
<evidence type="ECO:0000256" key="1">
    <source>
        <dbReference type="ARBA" id="ARBA00004651"/>
    </source>
</evidence>
<evidence type="ECO:0000256" key="6">
    <source>
        <dbReference type="SAM" id="MobiDB-lite"/>
    </source>
</evidence>
<feature type="transmembrane region" description="Helical" evidence="7">
    <location>
        <begin position="172"/>
        <end position="194"/>
    </location>
</feature>
<feature type="transmembrane region" description="Helical" evidence="7">
    <location>
        <begin position="481"/>
        <end position="501"/>
    </location>
</feature>
<feature type="transmembrane region" description="Helical" evidence="7">
    <location>
        <begin position="21"/>
        <end position="40"/>
    </location>
</feature>
<feature type="region of interest" description="Disordered" evidence="6">
    <location>
        <begin position="506"/>
        <end position="529"/>
    </location>
</feature>